<dbReference type="Proteomes" id="UP000030993">
    <property type="component" value="Unassembled WGS sequence"/>
</dbReference>
<name>A0A0B2JYK9_9FIRM</name>
<evidence type="ECO:0000313" key="1">
    <source>
        <dbReference type="EMBL" id="KHM51788.1"/>
    </source>
</evidence>
<gene>
    <name evidence="1" type="ORF">NZ47_08420</name>
</gene>
<reference evidence="1 2" key="1">
    <citation type="journal article" date="2013" name="PLoS ONE">
        <title>Identification and characterization of three novel lipases belonging to families II and V from Anaerovibrio lipolyticus 5ST.</title>
        <authorList>
            <person name="Prive F."/>
            <person name="Kaderbhai N.N."/>
            <person name="Girdwood S."/>
            <person name="Worgan H.J."/>
            <person name="Pinloche E."/>
            <person name="Scollan N.D."/>
            <person name="Huws S.A."/>
            <person name="Newbold C.J."/>
        </authorList>
    </citation>
    <scope>NUCLEOTIDE SEQUENCE [LARGE SCALE GENOMIC DNA]</scope>
    <source>
        <strain evidence="1 2">5S</strain>
    </source>
</reference>
<proteinExistence type="predicted"/>
<organism evidence="1 2">
    <name type="scientific">Anaerovibrio lipolyticus</name>
    <dbReference type="NCBI Taxonomy" id="82374"/>
    <lineage>
        <taxon>Bacteria</taxon>
        <taxon>Bacillati</taxon>
        <taxon>Bacillota</taxon>
        <taxon>Negativicutes</taxon>
        <taxon>Selenomonadales</taxon>
        <taxon>Selenomonadaceae</taxon>
        <taxon>Anaerovibrio</taxon>
    </lineage>
</organism>
<dbReference type="EMBL" id="JSCE01000172">
    <property type="protein sequence ID" value="KHM51788.1"/>
    <property type="molecule type" value="Genomic_DNA"/>
</dbReference>
<dbReference type="STRING" id="82374.NZ47_08420"/>
<protein>
    <submittedName>
        <fullName evidence="1">Uncharacterized protein</fullName>
    </submittedName>
</protein>
<comment type="caution">
    <text evidence="1">The sequence shown here is derived from an EMBL/GenBank/DDBJ whole genome shotgun (WGS) entry which is preliminary data.</text>
</comment>
<sequence length="326" mass="37256">MQGKPDTPKETITELYSGKLKNVDDINAIITNYYRLGKIDCGDEVYHAFGFKSRKDYNNAFFNKILNIDHAENLNVVDLGYTFYRVNGTIHFKDGSTEYLNNKILSVVGGETEDKDPQSEMGRLLKKIASTIFPNLFDAKFRINIAPVAAQIGKKGYWVNSSRNGEHLLNIDFETYYQGDSICFIAYIENLTDDEYILADWPNGANVIWGGKSERLLNPVIIRSKDNPIGTRIVEKKENISELPRKEDKKYHAVIASSFSLDRVVSLQEATNILLWDNNKLTINYFTLGENGLPSLSAPKDSWEFEWTYDKWQYASGEPLRPSYLK</sequence>
<evidence type="ECO:0000313" key="2">
    <source>
        <dbReference type="Proteomes" id="UP000030993"/>
    </source>
</evidence>
<keyword evidence="2" id="KW-1185">Reference proteome</keyword>
<accession>A0A0B2JYK9</accession>
<dbReference type="AlphaFoldDB" id="A0A0B2JYK9"/>